<dbReference type="SUPFAM" id="SSF53649">
    <property type="entry name" value="Alkaline phosphatase-like"/>
    <property type="match status" value="1"/>
</dbReference>
<comment type="caution">
    <text evidence="4">The sequence shown here is derived from an EMBL/GenBank/DDBJ whole genome shotgun (WGS) entry which is preliminary data.</text>
</comment>
<dbReference type="RefSeq" id="WP_237872115.1">
    <property type="nucleotide sequence ID" value="NZ_JAKLTY010000027.1"/>
</dbReference>
<dbReference type="AlphaFoldDB" id="A0A9X1UBJ3"/>
<dbReference type="InterPro" id="IPR000917">
    <property type="entry name" value="Sulfatase_N"/>
</dbReference>
<name>A0A9X1UBJ3_9BRAD</name>
<evidence type="ECO:0000313" key="6">
    <source>
        <dbReference type="Proteomes" id="UP001139012"/>
    </source>
</evidence>
<dbReference type="Proteomes" id="UP001139012">
    <property type="component" value="Unassembled WGS sequence"/>
</dbReference>
<dbReference type="GO" id="GO:0008484">
    <property type="term" value="F:sulfuric ester hydrolase activity"/>
    <property type="evidence" value="ECO:0007669"/>
    <property type="project" value="TreeGrafter"/>
</dbReference>
<evidence type="ECO:0000256" key="2">
    <source>
        <dbReference type="ARBA" id="ARBA00022801"/>
    </source>
</evidence>
<accession>A0A9X1UBJ3</accession>
<dbReference type="PANTHER" id="PTHR45953:SF1">
    <property type="entry name" value="IDURONATE 2-SULFATASE"/>
    <property type="match status" value="1"/>
</dbReference>
<evidence type="ECO:0000256" key="1">
    <source>
        <dbReference type="ARBA" id="ARBA00022723"/>
    </source>
</evidence>
<dbReference type="EMBL" id="JAKLUA010000007">
    <property type="protein sequence ID" value="MCG2669969.1"/>
    <property type="molecule type" value="Genomic_DNA"/>
</dbReference>
<proteinExistence type="predicted"/>
<dbReference type="CDD" id="cd16148">
    <property type="entry name" value="sulfatase_like"/>
    <property type="match status" value="1"/>
</dbReference>
<organism evidence="4 7">
    <name type="scientific">Bradyrhizobium zhengyangense</name>
    <dbReference type="NCBI Taxonomy" id="2911009"/>
    <lineage>
        <taxon>Bacteria</taxon>
        <taxon>Pseudomonadati</taxon>
        <taxon>Pseudomonadota</taxon>
        <taxon>Alphaproteobacteria</taxon>
        <taxon>Hyphomicrobiales</taxon>
        <taxon>Nitrobacteraceae</taxon>
        <taxon>Bradyrhizobium</taxon>
    </lineage>
</organism>
<dbReference type="Gene3D" id="3.40.720.10">
    <property type="entry name" value="Alkaline Phosphatase, subunit A"/>
    <property type="match status" value="1"/>
</dbReference>
<sequence>MKTVFVLFDSLNRHLLGAYGGKRIPTPNFDRLAAKTLTFDRHYVGSLPCMPARRDLLTGRLSFLHRSWGPLEPFDNAMPELLHHAGVYSHLITDHFHYWEDGGATYHNRYDSYEFVRGQEGDPWKAMVQPHWERLREMYHARQFTTDRRKYHSQNIINREFIKEEKDFPSVQCFAHAFDFLDRNYDADNWLLQLETFDPHEPFHAPVRFKAPFDSGWNGPIRDWPRYGRVDELPAECEELRANYYAVVSMCDFLLGQLLDDFDRRDMWKDTALVVTTDHGFLLGEHDFWAKNRMNLYEEIVHIPLFVHDPRRPQPGARSGVLTQSIDLAPTFLDLFDVAPPPEMEGHSILKAAHSARPLREAALFGYFGGAVNITDGHYTYHRFPADLKTQEIFQYTVMPTHIRSPFLPEELAGASLSDGFPFTKGAKLLKVPVIERSPMYFNYGPGALLENDTRLYDLAKDPGQQQPVTNAAQEARLVALMARLMAANEAPPEAFGRLDLPEPAAQREMSS</sequence>
<keyword evidence="1" id="KW-0479">Metal-binding</keyword>
<reference evidence="4" key="1">
    <citation type="submission" date="2022-01" db="EMBL/GenBank/DDBJ databases">
        <title>Genome sequnece data of strain Bradyrhizobium sp. nov.</title>
        <authorList>
            <person name="Zhang J."/>
        </authorList>
    </citation>
    <scope>NUCLEOTIDE SEQUENCE</scope>
    <source>
        <strain evidence="5">WYCCWR 12774</strain>
        <strain evidence="4">WYCCWR 13023</strain>
    </source>
</reference>
<dbReference type="Proteomes" id="UP001139054">
    <property type="component" value="Unassembled WGS sequence"/>
</dbReference>
<dbReference type="PANTHER" id="PTHR45953">
    <property type="entry name" value="IDURONATE 2-SULFATASE"/>
    <property type="match status" value="1"/>
</dbReference>
<keyword evidence="2" id="KW-0378">Hydrolase</keyword>
<dbReference type="GO" id="GO:0046872">
    <property type="term" value="F:metal ion binding"/>
    <property type="evidence" value="ECO:0007669"/>
    <property type="project" value="UniProtKB-KW"/>
</dbReference>
<feature type="domain" description="Sulfatase N-terminal" evidence="3">
    <location>
        <begin position="3"/>
        <end position="338"/>
    </location>
</feature>
<evidence type="ECO:0000313" key="5">
    <source>
        <dbReference type="EMBL" id="MCG2669969.1"/>
    </source>
</evidence>
<protein>
    <submittedName>
        <fullName evidence="4">Sulfatase</fullName>
    </submittedName>
</protein>
<dbReference type="EMBL" id="JAKLTY010000027">
    <property type="protein sequence ID" value="MCG2631216.1"/>
    <property type="molecule type" value="Genomic_DNA"/>
</dbReference>
<gene>
    <name evidence="5" type="ORF">L6637_23665</name>
    <name evidence="4" type="ORF">L6654_31770</name>
</gene>
<dbReference type="Pfam" id="PF00884">
    <property type="entry name" value="Sulfatase"/>
    <property type="match status" value="1"/>
</dbReference>
<dbReference type="GO" id="GO:0005737">
    <property type="term" value="C:cytoplasm"/>
    <property type="evidence" value="ECO:0007669"/>
    <property type="project" value="TreeGrafter"/>
</dbReference>
<dbReference type="InterPro" id="IPR017850">
    <property type="entry name" value="Alkaline_phosphatase_core_sf"/>
</dbReference>
<evidence type="ECO:0000313" key="7">
    <source>
        <dbReference type="Proteomes" id="UP001139054"/>
    </source>
</evidence>
<evidence type="ECO:0000313" key="4">
    <source>
        <dbReference type="EMBL" id="MCG2631216.1"/>
    </source>
</evidence>
<evidence type="ECO:0000259" key="3">
    <source>
        <dbReference type="Pfam" id="PF00884"/>
    </source>
</evidence>
<keyword evidence="6" id="KW-1185">Reference proteome</keyword>